<dbReference type="PANTHER" id="PTHR21137:SF35">
    <property type="entry name" value="ODORANT RECEPTOR 19A-RELATED"/>
    <property type="match status" value="1"/>
</dbReference>
<evidence type="ECO:0000256" key="2">
    <source>
        <dbReference type="ARBA" id="ARBA00022475"/>
    </source>
</evidence>
<dbReference type="Proteomes" id="UP001461498">
    <property type="component" value="Unassembled WGS sequence"/>
</dbReference>
<keyword evidence="3 10" id="KW-0716">Sensory transduction</keyword>
<evidence type="ECO:0000256" key="8">
    <source>
        <dbReference type="ARBA" id="ARBA00023170"/>
    </source>
</evidence>
<dbReference type="InterPro" id="IPR004117">
    <property type="entry name" value="7tm6_olfct_rcpt"/>
</dbReference>
<dbReference type="GO" id="GO:0005886">
    <property type="term" value="C:plasma membrane"/>
    <property type="evidence" value="ECO:0007669"/>
    <property type="project" value="UniProtKB-SubCell"/>
</dbReference>
<keyword evidence="5 10" id="KW-0552">Olfaction</keyword>
<dbReference type="PANTHER" id="PTHR21137">
    <property type="entry name" value="ODORANT RECEPTOR"/>
    <property type="match status" value="1"/>
</dbReference>
<keyword evidence="9 10" id="KW-0807">Transducer</keyword>
<feature type="transmembrane region" description="Helical" evidence="10">
    <location>
        <begin position="200"/>
        <end position="227"/>
    </location>
</feature>
<feature type="transmembrane region" description="Helical" evidence="10">
    <location>
        <begin position="336"/>
        <end position="353"/>
    </location>
</feature>
<feature type="transmembrane region" description="Helical" evidence="10">
    <location>
        <begin position="80"/>
        <end position="98"/>
    </location>
</feature>
<feature type="transmembrane region" description="Helical" evidence="10">
    <location>
        <begin position="138"/>
        <end position="158"/>
    </location>
</feature>
<comment type="caution">
    <text evidence="11">The sequence shown here is derived from an EMBL/GenBank/DDBJ whole genome shotgun (WGS) entry which is preliminary data.</text>
</comment>
<evidence type="ECO:0000256" key="3">
    <source>
        <dbReference type="ARBA" id="ARBA00022606"/>
    </source>
</evidence>
<evidence type="ECO:0000256" key="1">
    <source>
        <dbReference type="ARBA" id="ARBA00004651"/>
    </source>
</evidence>
<keyword evidence="2" id="KW-1003">Cell membrane</keyword>
<evidence type="ECO:0000256" key="9">
    <source>
        <dbReference type="ARBA" id="ARBA00023224"/>
    </source>
</evidence>
<keyword evidence="12" id="KW-1185">Reference proteome</keyword>
<comment type="subcellular location">
    <subcellularLocation>
        <location evidence="1 10">Cell membrane</location>
        <topology evidence="1 10">Multi-pass membrane protein</topology>
    </subcellularLocation>
</comment>
<gene>
    <name evidence="11" type="ORF">O3M35_011436</name>
</gene>
<evidence type="ECO:0000256" key="6">
    <source>
        <dbReference type="ARBA" id="ARBA00022989"/>
    </source>
</evidence>
<dbReference type="GO" id="GO:0004984">
    <property type="term" value="F:olfactory receptor activity"/>
    <property type="evidence" value="ECO:0007669"/>
    <property type="project" value="InterPro"/>
</dbReference>
<accession>A0AAW1D1G4</accession>
<proteinExistence type="inferred from homology"/>
<dbReference type="AlphaFoldDB" id="A0AAW1D1G4"/>
<organism evidence="11 12">
    <name type="scientific">Rhynocoris fuscipes</name>
    <dbReference type="NCBI Taxonomy" id="488301"/>
    <lineage>
        <taxon>Eukaryota</taxon>
        <taxon>Metazoa</taxon>
        <taxon>Ecdysozoa</taxon>
        <taxon>Arthropoda</taxon>
        <taxon>Hexapoda</taxon>
        <taxon>Insecta</taxon>
        <taxon>Pterygota</taxon>
        <taxon>Neoptera</taxon>
        <taxon>Paraneoptera</taxon>
        <taxon>Hemiptera</taxon>
        <taxon>Heteroptera</taxon>
        <taxon>Panheteroptera</taxon>
        <taxon>Cimicomorpha</taxon>
        <taxon>Reduviidae</taxon>
        <taxon>Harpactorinae</taxon>
        <taxon>Harpactorini</taxon>
        <taxon>Rhynocoris</taxon>
    </lineage>
</organism>
<dbReference type="GO" id="GO:0007165">
    <property type="term" value="P:signal transduction"/>
    <property type="evidence" value="ECO:0007669"/>
    <property type="project" value="UniProtKB-KW"/>
</dbReference>
<feature type="transmembrane region" description="Helical" evidence="10">
    <location>
        <begin position="304"/>
        <end position="324"/>
    </location>
</feature>
<comment type="similarity">
    <text evidence="10">Belongs to the insect chemoreceptor superfamily. Heteromeric odorant receptor channel (TC 1.A.69) family.</text>
</comment>
<evidence type="ECO:0000256" key="10">
    <source>
        <dbReference type="RuleBase" id="RU351113"/>
    </source>
</evidence>
<evidence type="ECO:0000256" key="5">
    <source>
        <dbReference type="ARBA" id="ARBA00022725"/>
    </source>
</evidence>
<evidence type="ECO:0000256" key="4">
    <source>
        <dbReference type="ARBA" id="ARBA00022692"/>
    </source>
</evidence>
<keyword evidence="6 10" id="KW-1133">Transmembrane helix</keyword>
<keyword evidence="8 10" id="KW-0675">Receptor</keyword>
<keyword evidence="4 10" id="KW-0812">Transmembrane</keyword>
<protein>
    <recommendedName>
        <fullName evidence="10">Odorant receptor</fullName>
    </recommendedName>
</protein>
<evidence type="ECO:0000256" key="7">
    <source>
        <dbReference type="ARBA" id="ARBA00023136"/>
    </source>
</evidence>
<dbReference type="EMBL" id="JAPXFL010000008">
    <property type="protein sequence ID" value="KAK9502722.1"/>
    <property type="molecule type" value="Genomic_DNA"/>
</dbReference>
<evidence type="ECO:0000313" key="11">
    <source>
        <dbReference type="EMBL" id="KAK9502722.1"/>
    </source>
</evidence>
<sequence length="430" mass="49234">MDFINRIDAESDELIMSTIKSEYGFMLQIGALFANLRPKWRILSIIQFTIYTGMVISHLGLFIKTLSINYKDTNSALQTLHYGSLVSITFVILISFPLNRPVFVKLIRIVGNNYYTYSDGLQSDLVNKWKNDIRKIKIILLILIPCYLFFCAVSLIFISPMIDTYTGVEIIEETYTDGIYTKLPLKLWYPFIIDTQFKHIMTLCLQVFIAGIVASVIACADLLMIFVSQGIAVQMKILRNSIQNIENRAGDFYAKKFGELNRKDIYSNKNYMKMINFCIKENVQHHIVLLKAFNNWYLLQKWPMAYALVEGSLIIALSLIGFVMGETRLGDQFLSLLLLVAEVATFALFCFVGQQMSDLSEGMLGDLYNLNWMKWNKSCQLSFLIVKEFMKNPLELKAGGLKTMNLSTFASIMNGAYSYFNLIYAYKGDS</sequence>
<name>A0AAW1D1G4_9HEMI</name>
<reference evidence="11 12" key="1">
    <citation type="submission" date="2022-12" db="EMBL/GenBank/DDBJ databases">
        <title>Chromosome-level genome assembly of true bugs.</title>
        <authorList>
            <person name="Ma L."/>
            <person name="Li H."/>
        </authorList>
    </citation>
    <scope>NUCLEOTIDE SEQUENCE [LARGE SCALE GENOMIC DNA]</scope>
    <source>
        <strain evidence="11">Lab_2022b</strain>
    </source>
</reference>
<dbReference type="Pfam" id="PF02949">
    <property type="entry name" value="7tm_6"/>
    <property type="match status" value="1"/>
</dbReference>
<feature type="transmembrane region" description="Helical" evidence="10">
    <location>
        <begin position="42"/>
        <end position="60"/>
    </location>
</feature>
<keyword evidence="7 10" id="KW-0472">Membrane</keyword>
<evidence type="ECO:0000313" key="12">
    <source>
        <dbReference type="Proteomes" id="UP001461498"/>
    </source>
</evidence>
<comment type="caution">
    <text evidence="10">Lacks conserved residue(s) required for the propagation of feature annotation.</text>
</comment>
<dbReference type="GO" id="GO:0005549">
    <property type="term" value="F:odorant binding"/>
    <property type="evidence" value="ECO:0007669"/>
    <property type="project" value="InterPro"/>
</dbReference>